<dbReference type="RefSeq" id="WP_382392911.1">
    <property type="nucleotide sequence ID" value="NZ_JBHTCQ010000001.1"/>
</dbReference>
<dbReference type="SUPFAM" id="SSF52016">
    <property type="entry name" value="LeuD/IlvD-like"/>
    <property type="match status" value="1"/>
</dbReference>
<feature type="domain" description="Dihydroxy-acid/6-phosphogluconate dehydratase N-terminal" evidence="6">
    <location>
        <begin position="36"/>
        <end position="352"/>
    </location>
</feature>
<dbReference type="Pfam" id="PF00920">
    <property type="entry name" value="ILVD_EDD_N"/>
    <property type="match status" value="1"/>
</dbReference>
<dbReference type="PROSITE" id="PS00886">
    <property type="entry name" value="ILVD_EDD_1"/>
    <property type="match status" value="1"/>
</dbReference>
<protein>
    <submittedName>
        <fullName evidence="8">Dihydroxy-acid dehydratase</fullName>
        <ecNumber evidence="8">4.2.1.9</ecNumber>
    </submittedName>
</protein>
<comment type="similarity">
    <text evidence="1">Belongs to the IlvD/Edd family.</text>
</comment>
<gene>
    <name evidence="8" type="ORF">ACFQQL_07720</name>
</gene>
<dbReference type="PANTHER" id="PTHR43661">
    <property type="entry name" value="D-XYLONATE DEHYDRATASE"/>
    <property type="match status" value="1"/>
</dbReference>
<keyword evidence="2" id="KW-0479">Metal-binding</keyword>
<keyword evidence="2" id="KW-0001">2Fe-2S</keyword>
<evidence type="ECO:0000313" key="8">
    <source>
        <dbReference type="EMBL" id="MFC7404994.1"/>
    </source>
</evidence>
<keyword evidence="4 8" id="KW-0456">Lyase</keyword>
<keyword evidence="5" id="KW-0100">Branched-chain amino acid biosynthesis</keyword>
<evidence type="ECO:0000259" key="6">
    <source>
        <dbReference type="Pfam" id="PF00920"/>
    </source>
</evidence>
<comment type="caution">
    <text evidence="8">The sequence shown here is derived from an EMBL/GenBank/DDBJ whole genome shotgun (WGS) entry which is preliminary data.</text>
</comment>
<evidence type="ECO:0000313" key="9">
    <source>
        <dbReference type="Proteomes" id="UP001596455"/>
    </source>
</evidence>
<keyword evidence="3" id="KW-0411">Iron-sulfur</keyword>
<feature type="domain" description="Dihydroxy-acid/6-phosphogluconate dehydratase C-terminal" evidence="7">
    <location>
        <begin position="365"/>
        <end position="547"/>
    </location>
</feature>
<accession>A0ABW2Q654</accession>
<evidence type="ECO:0000256" key="5">
    <source>
        <dbReference type="ARBA" id="ARBA00023304"/>
    </source>
</evidence>
<evidence type="ECO:0000256" key="1">
    <source>
        <dbReference type="ARBA" id="ARBA00006486"/>
    </source>
</evidence>
<dbReference type="GO" id="GO:0004160">
    <property type="term" value="F:dihydroxy-acid dehydratase activity"/>
    <property type="evidence" value="ECO:0007669"/>
    <property type="project" value="UniProtKB-EC"/>
</dbReference>
<organism evidence="8 9">
    <name type="scientific">Georgenia alba</name>
    <dbReference type="NCBI Taxonomy" id="2233858"/>
    <lineage>
        <taxon>Bacteria</taxon>
        <taxon>Bacillati</taxon>
        <taxon>Actinomycetota</taxon>
        <taxon>Actinomycetes</taxon>
        <taxon>Micrococcales</taxon>
        <taxon>Bogoriellaceae</taxon>
        <taxon>Georgenia</taxon>
    </lineage>
</organism>
<evidence type="ECO:0000256" key="3">
    <source>
        <dbReference type="ARBA" id="ARBA00023014"/>
    </source>
</evidence>
<reference evidence="9" key="1">
    <citation type="journal article" date="2019" name="Int. J. Syst. Evol. Microbiol.">
        <title>The Global Catalogue of Microorganisms (GCM) 10K type strain sequencing project: providing services to taxonomists for standard genome sequencing and annotation.</title>
        <authorList>
            <consortium name="The Broad Institute Genomics Platform"/>
            <consortium name="The Broad Institute Genome Sequencing Center for Infectious Disease"/>
            <person name="Wu L."/>
            <person name="Ma J."/>
        </authorList>
    </citation>
    <scope>NUCLEOTIDE SEQUENCE [LARGE SCALE GENOMIC DNA]</scope>
    <source>
        <strain evidence="9">JCM 1490</strain>
    </source>
</reference>
<dbReference type="SUPFAM" id="SSF143975">
    <property type="entry name" value="IlvD/EDD N-terminal domain-like"/>
    <property type="match status" value="1"/>
</dbReference>
<dbReference type="EMBL" id="JBHTCQ010000001">
    <property type="protein sequence ID" value="MFC7404994.1"/>
    <property type="molecule type" value="Genomic_DNA"/>
</dbReference>
<keyword evidence="5" id="KW-0028">Amino-acid biosynthesis</keyword>
<dbReference type="PANTHER" id="PTHR43661:SF3">
    <property type="entry name" value="D-XYLONATE DEHYDRATASE YAGF-RELATED"/>
    <property type="match status" value="1"/>
</dbReference>
<keyword evidence="2" id="KW-0408">Iron</keyword>
<keyword evidence="9" id="KW-1185">Reference proteome</keyword>
<dbReference type="Proteomes" id="UP001596455">
    <property type="component" value="Unassembled WGS sequence"/>
</dbReference>
<dbReference type="InterPro" id="IPR037237">
    <property type="entry name" value="IlvD/EDD_N"/>
</dbReference>
<dbReference type="InterPro" id="IPR000581">
    <property type="entry name" value="ILV_EDD_N"/>
</dbReference>
<sequence length="565" mass="58004">MTESQLRSVLPRTSPRWYTRRTQWRQLGLRDADLDKPKIAVVNSSSKLSPCFSHLDDIADRAVASITAAGGVGFEIRTVAPTDFIMSAGREGGFVLGSRDLIAHDIEAVVDGALLDGMVCLASCDKTTPGQLMAAARTDVPTLIVSCGFQSCGVMPDGAAVDIEEVFLRAGHLARGRISADELCAMSDRAITGPGVCTGMGTANTMHLAAEALGMTVPGHAPVAAGSASMHAAVERSGAVILDAVAQGRTPRRVMTPAAFRNAVRAVQAVSGSINAVKHLDAVARECGADVDVVEEFRRSADIVRPLTAVRPNGPSSIEDFVAAGGTLAVLAALEDLLDRDAPLVVGGTWRDVLPGREPDPGGAIGSRDRPRGTRATIRLLRGSLAPGHAIVKLSVTEDRPLTFRGPAQVFTSAPEALEAIAAGGVEAGSVLVLRGYGPVGTPGMGMASNVAFALDGAGLAGRVALVTDGQFSGLVNTGIVVGEVTPEGVGTAPLALVTDGDEIAVDVEAGTVDLLVPQAELAARAAAVVPPDDGGTGRGWLATFAAGYQRRYGTPTVDGSRVAP</sequence>
<evidence type="ECO:0000256" key="2">
    <source>
        <dbReference type="ARBA" id="ARBA00022714"/>
    </source>
</evidence>
<dbReference type="Pfam" id="PF24877">
    <property type="entry name" value="ILV_EDD_C"/>
    <property type="match status" value="1"/>
</dbReference>
<evidence type="ECO:0000259" key="7">
    <source>
        <dbReference type="Pfam" id="PF24877"/>
    </source>
</evidence>
<dbReference type="InterPro" id="IPR020558">
    <property type="entry name" value="DiOHA_6PGluconate_deHydtase_CS"/>
</dbReference>
<dbReference type="InterPro" id="IPR056740">
    <property type="entry name" value="ILV_EDD_C"/>
</dbReference>
<name>A0ABW2Q654_9MICO</name>
<dbReference type="InterPro" id="IPR042096">
    <property type="entry name" value="Dihydro-acid_dehy_C"/>
</dbReference>
<proteinExistence type="inferred from homology"/>
<evidence type="ECO:0000256" key="4">
    <source>
        <dbReference type="ARBA" id="ARBA00023239"/>
    </source>
</evidence>
<dbReference type="EC" id="4.2.1.9" evidence="8"/>
<dbReference type="Gene3D" id="3.50.30.80">
    <property type="entry name" value="IlvD/EDD C-terminal domain-like"/>
    <property type="match status" value="1"/>
</dbReference>